<protein>
    <recommendedName>
        <fullName evidence="8">Glucose-6-phosphate isomerase</fullName>
        <shortName evidence="8">GPI</shortName>
        <ecNumber evidence="8">5.3.1.9</ecNumber>
    </recommendedName>
    <alternativeName>
        <fullName evidence="8">Phosphoglucose isomerase</fullName>
        <shortName evidence="8">PGI</shortName>
    </alternativeName>
    <alternativeName>
        <fullName evidence="8">Phosphohexose isomerase</fullName>
        <shortName evidence="8">PHI</shortName>
    </alternativeName>
</protein>
<reference evidence="10 11" key="1">
    <citation type="submission" date="2014-07" db="EMBL/GenBank/DDBJ databases">
        <title>Genome Sequence of Rhodococcus opacus Strain R7, a Biodegrader of Mono- and Polycyclic Aromatic Hydrocarbons.</title>
        <authorList>
            <person name="Di Gennaro P."/>
            <person name="Zampolli J."/>
            <person name="Presti I."/>
            <person name="Cappelletti M."/>
            <person name="D'Ursi P."/>
            <person name="Orro A."/>
            <person name="Mezzelani A."/>
            <person name="Milanesi L."/>
        </authorList>
    </citation>
    <scope>NUCLEOTIDE SEQUENCE [LARGE SCALE GENOMIC DNA]</scope>
    <source>
        <strain evidence="10 11">R7</strain>
        <plasmid evidence="10">pPDG2</plasmid>
    </source>
</reference>
<dbReference type="PROSITE" id="PS00174">
    <property type="entry name" value="P_GLUCOSE_ISOMERASE_2"/>
    <property type="match status" value="1"/>
</dbReference>
<evidence type="ECO:0000256" key="2">
    <source>
        <dbReference type="ARBA" id="ARBA00006604"/>
    </source>
</evidence>
<dbReference type="GO" id="GO:0004347">
    <property type="term" value="F:glucose-6-phosphate isomerase activity"/>
    <property type="evidence" value="ECO:0007669"/>
    <property type="project" value="UniProtKB-UniRule"/>
</dbReference>
<dbReference type="PANTHER" id="PTHR11469:SF1">
    <property type="entry name" value="GLUCOSE-6-PHOSPHATE ISOMERASE"/>
    <property type="match status" value="1"/>
</dbReference>
<feature type="active site" evidence="8">
    <location>
        <position position="509"/>
    </location>
</feature>
<keyword evidence="10" id="KW-0614">Plasmid</keyword>
<feature type="active site" description="Proton donor" evidence="8">
    <location>
        <position position="352"/>
    </location>
</feature>
<evidence type="ECO:0000256" key="6">
    <source>
        <dbReference type="ARBA" id="ARBA00023235"/>
    </source>
</evidence>
<dbReference type="EMBL" id="CP008949">
    <property type="protein sequence ID" value="AII10872.1"/>
    <property type="molecule type" value="Genomic_DNA"/>
</dbReference>
<dbReference type="InterPro" id="IPR046348">
    <property type="entry name" value="SIS_dom_sf"/>
</dbReference>
<evidence type="ECO:0000256" key="7">
    <source>
        <dbReference type="ARBA" id="ARBA00029321"/>
    </source>
</evidence>
<dbReference type="InterPro" id="IPR018189">
    <property type="entry name" value="Phosphoglucose_isomerase_CS"/>
</dbReference>
<evidence type="ECO:0000256" key="8">
    <source>
        <dbReference type="HAMAP-Rule" id="MF_00473"/>
    </source>
</evidence>
<feature type="active site" evidence="8">
    <location>
        <position position="383"/>
    </location>
</feature>
<comment type="pathway">
    <text evidence="8">Carbohydrate biosynthesis; gluconeogenesis.</text>
</comment>
<organism evidence="10 11">
    <name type="scientific">Rhodococcus opacus</name>
    <name type="common">Nocardia opaca</name>
    <dbReference type="NCBI Taxonomy" id="37919"/>
    <lineage>
        <taxon>Bacteria</taxon>
        <taxon>Bacillati</taxon>
        <taxon>Actinomycetota</taxon>
        <taxon>Actinomycetes</taxon>
        <taxon>Mycobacteriales</taxon>
        <taxon>Nocardiaceae</taxon>
        <taxon>Rhodococcus</taxon>
    </lineage>
</organism>
<dbReference type="GO" id="GO:0048029">
    <property type="term" value="F:monosaccharide binding"/>
    <property type="evidence" value="ECO:0007669"/>
    <property type="project" value="TreeGrafter"/>
</dbReference>
<dbReference type="GO" id="GO:0006094">
    <property type="term" value="P:gluconeogenesis"/>
    <property type="evidence" value="ECO:0007669"/>
    <property type="project" value="UniProtKB-UniRule"/>
</dbReference>
<dbReference type="InterPro" id="IPR035482">
    <property type="entry name" value="SIS_PGI_2"/>
</dbReference>
<dbReference type="CDD" id="cd05016">
    <property type="entry name" value="SIS_PGI_2"/>
    <property type="match status" value="1"/>
</dbReference>
<dbReference type="InterPro" id="IPR001672">
    <property type="entry name" value="G6P_Isomerase"/>
</dbReference>
<name>A0A076F0B6_RHOOP</name>
<keyword evidence="3 8" id="KW-0312">Gluconeogenesis</keyword>
<dbReference type="Gene3D" id="3.40.50.10490">
    <property type="entry name" value="Glucose-6-phosphate isomerase like protein, domain 1"/>
    <property type="match status" value="2"/>
</dbReference>
<dbReference type="PANTHER" id="PTHR11469">
    <property type="entry name" value="GLUCOSE-6-PHOSPHATE ISOMERASE"/>
    <property type="match status" value="1"/>
</dbReference>
<dbReference type="PROSITE" id="PS51463">
    <property type="entry name" value="P_GLUCOSE_ISOMERASE_3"/>
    <property type="match status" value="1"/>
</dbReference>
<dbReference type="Pfam" id="PF00342">
    <property type="entry name" value="PGI"/>
    <property type="match status" value="1"/>
</dbReference>
<proteinExistence type="inferred from homology"/>
<evidence type="ECO:0000256" key="5">
    <source>
        <dbReference type="ARBA" id="ARBA00023152"/>
    </source>
</evidence>
<dbReference type="PROSITE" id="PS00765">
    <property type="entry name" value="P_GLUCOSE_ISOMERASE_1"/>
    <property type="match status" value="1"/>
</dbReference>
<dbReference type="NCBIfam" id="NF001211">
    <property type="entry name" value="PRK00179.1"/>
    <property type="match status" value="1"/>
</dbReference>
<dbReference type="UniPathway" id="UPA00109">
    <property type="reaction ID" value="UER00181"/>
</dbReference>
<dbReference type="Proteomes" id="UP000028488">
    <property type="component" value="Plasmid pPDG2"/>
</dbReference>
<dbReference type="UniPathway" id="UPA00138"/>
<dbReference type="AlphaFoldDB" id="A0A076F0B6"/>
<evidence type="ECO:0000256" key="4">
    <source>
        <dbReference type="ARBA" id="ARBA00022490"/>
    </source>
</evidence>
<evidence type="ECO:0000256" key="9">
    <source>
        <dbReference type="RuleBase" id="RU000612"/>
    </source>
</evidence>
<dbReference type="PRINTS" id="PR00662">
    <property type="entry name" value="G6PISOMERASE"/>
</dbReference>
<comment type="function">
    <text evidence="8">Catalyzes the reversible isomerization of glucose-6-phosphate to fructose-6-phosphate.</text>
</comment>
<geneLocation type="plasmid" evidence="10 11">
    <name>pPDG2</name>
</geneLocation>
<keyword evidence="4 8" id="KW-0963">Cytoplasm</keyword>
<dbReference type="Gene3D" id="1.10.1390.10">
    <property type="match status" value="1"/>
</dbReference>
<dbReference type="InterPro" id="IPR035476">
    <property type="entry name" value="SIS_PGI_1"/>
</dbReference>
<sequence length="551" mass="60337">MTHDVTNTPLWQKLSDHHWEVAPTHLRELFDTDPHRGTDLTVTAADLYIDYSKHRVTRKTVGLLLDLARAAGVERHREAMFTGAHINTSEHRAVLHTALRAHPEHELIVDGQNVVGDVHAVLRRMGGFTNRVRSGAWRGATGERIRTVVNIGIGGSDLGPAMAYRALRHYVDGPEVRFVSNIDPTDLLSNLTDLDPRATLFVVVSKTFSTLETMTNASAARRWITGSLGEDAVPSHFVAVSTDTERVTTFGITAHNMFGFWEWVGGRYSVGSAVGLAVMIAIGRERFTEFLGGMRAIDEHFRTTPLESNAPVILGMLGVWYASFFGADSRAVLPYANDLARFPAYLQQLTMESNGKSVRADGTPVGTLTGEIFWGEPGTNGQHAFHQLLHQGTRLIPVDFLGFTEPTEDLPTLDEIGSMHDVLTANLFAQSKVLAFGKTEEEVTQDGTPPDLVPHKVMPGNRPSTTILGPKLTPSTLGQLIALYEHQVFVQGVVWGIDSFDQWGVEFGKASAVELGPALWDHDGCPSVGDSSTAGLIRAYRLARGEHRCLP</sequence>
<dbReference type="GO" id="GO:0006096">
    <property type="term" value="P:glycolytic process"/>
    <property type="evidence" value="ECO:0007669"/>
    <property type="project" value="UniProtKB-UniRule"/>
</dbReference>
<dbReference type="GO" id="GO:0005829">
    <property type="term" value="C:cytosol"/>
    <property type="evidence" value="ECO:0007669"/>
    <property type="project" value="TreeGrafter"/>
</dbReference>
<dbReference type="CDD" id="cd05015">
    <property type="entry name" value="SIS_PGI_1"/>
    <property type="match status" value="1"/>
</dbReference>
<dbReference type="SUPFAM" id="SSF53697">
    <property type="entry name" value="SIS domain"/>
    <property type="match status" value="1"/>
</dbReference>
<dbReference type="InterPro" id="IPR023096">
    <property type="entry name" value="G6P_Isomerase_C"/>
</dbReference>
<evidence type="ECO:0000313" key="10">
    <source>
        <dbReference type="EMBL" id="AII10872.1"/>
    </source>
</evidence>
<dbReference type="GO" id="GO:0097367">
    <property type="term" value="F:carbohydrate derivative binding"/>
    <property type="evidence" value="ECO:0007669"/>
    <property type="project" value="InterPro"/>
</dbReference>
<gene>
    <name evidence="8" type="primary">pgi</name>
    <name evidence="10" type="ORF">EP51_42750</name>
</gene>
<comment type="catalytic activity">
    <reaction evidence="7 8 9">
        <text>alpha-D-glucose 6-phosphate = beta-D-fructose 6-phosphate</text>
        <dbReference type="Rhea" id="RHEA:11816"/>
        <dbReference type="ChEBI" id="CHEBI:57634"/>
        <dbReference type="ChEBI" id="CHEBI:58225"/>
        <dbReference type="EC" id="5.3.1.9"/>
    </reaction>
</comment>
<comment type="subcellular location">
    <subcellularLocation>
        <location evidence="8">Cytoplasm</location>
    </subcellularLocation>
</comment>
<dbReference type="GO" id="GO:0051156">
    <property type="term" value="P:glucose 6-phosphate metabolic process"/>
    <property type="evidence" value="ECO:0007669"/>
    <property type="project" value="TreeGrafter"/>
</dbReference>
<evidence type="ECO:0000256" key="3">
    <source>
        <dbReference type="ARBA" id="ARBA00022432"/>
    </source>
</evidence>
<comment type="pathway">
    <text evidence="1 8 9">Carbohydrate degradation; glycolysis; D-glyceraldehyde 3-phosphate and glycerone phosphate from D-glucose: step 2/4.</text>
</comment>
<comment type="similarity">
    <text evidence="2 8 9">Belongs to the GPI family.</text>
</comment>
<keyword evidence="6 8" id="KW-0413">Isomerase</keyword>
<dbReference type="RefSeq" id="WP_128643223.1">
    <property type="nucleotide sequence ID" value="NZ_CP008949.1"/>
</dbReference>
<evidence type="ECO:0000256" key="1">
    <source>
        <dbReference type="ARBA" id="ARBA00004926"/>
    </source>
</evidence>
<dbReference type="FunFam" id="3.40.50.10490:FF:000018">
    <property type="entry name" value="Glucose-6-phosphate isomerase"/>
    <property type="match status" value="1"/>
</dbReference>
<dbReference type="HAMAP" id="MF_00473">
    <property type="entry name" value="G6P_isomerase"/>
    <property type="match status" value="1"/>
</dbReference>
<keyword evidence="5 8" id="KW-0324">Glycolysis</keyword>
<accession>A0A076F0B6</accession>
<dbReference type="EC" id="5.3.1.9" evidence="8"/>
<evidence type="ECO:0000313" key="11">
    <source>
        <dbReference type="Proteomes" id="UP000028488"/>
    </source>
</evidence>